<feature type="transmembrane region" description="Helical" evidence="6">
    <location>
        <begin position="169"/>
        <end position="189"/>
    </location>
</feature>
<sequence length="266" mass="29146">MSNSYVVSDSVALIGRHMTHLRRMPQKLVSVTVMPIMFVILFGYLFGSSMQVPEGDYHEYIMAGIFVQMMLSSVINTGVGVAEDLNNGLVDRFRSLPMAQSAVLISRTVSDLILNMISCVMMLGIGFLIGWRVDGVLQLLAGFLLLMLLGLVMAWIGTLVGLLLRHVEVVNSVTVMITMPLAFLSSTFYPSSNLPDWLRHVAEWNPVSTVVTAMREVWGNPTGNGSDPAFPLQHPVLVSVVLLSVLLALVVPLANRAYRRAVASSR</sequence>
<dbReference type="InterPro" id="IPR013525">
    <property type="entry name" value="ABC2_TM"/>
</dbReference>
<comment type="caution">
    <text evidence="8">The sequence shown here is derived from an EMBL/GenBank/DDBJ whole genome shotgun (WGS) entry which is preliminary data.</text>
</comment>
<dbReference type="Pfam" id="PF01061">
    <property type="entry name" value="ABC2_membrane"/>
    <property type="match status" value="1"/>
</dbReference>
<feature type="transmembrane region" description="Helical" evidence="6">
    <location>
        <begin position="139"/>
        <end position="162"/>
    </location>
</feature>
<evidence type="ECO:0000256" key="6">
    <source>
        <dbReference type="RuleBase" id="RU361157"/>
    </source>
</evidence>
<proteinExistence type="inferred from homology"/>
<evidence type="ECO:0000313" key="8">
    <source>
        <dbReference type="EMBL" id="MBH5334909.1"/>
    </source>
</evidence>
<gene>
    <name evidence="8" type="ORF">IHE55_08930</name>
</gene>
<protein>
    <recommendedName>
        <fullName evidence="6">Transport permease protein</fullName>
    </recommendedName>
</protein>
<evidence type="ECO:0000256" key="4">
    <source>
        <dbReference type="ARBA" id="ARBA00023136"/>
    </source>
</evidence>
<evidence type="ECO:0000256" key="3">
    <source>
        <dbReference type="ARBA" id="ARBA00022989"/>
    </source>
</evidence>
<feature type="transmembrane region" description="Helical" evidence="6">
    <location>
        <begin position="28"/>
        <end position="48"/>
    </location>
</feature>
<dbReference type="PIRSF" id="PIRSF006648">
    <property type="entry name" value="DrrB"/>
    <property type="match status" value="1"/>
</dbReference>
<dbReference type="InterPro" id="IPR000412">
    <property type="entry name" value="ABC_2_transport"/>
</dbReference>
<dbReference type="PANTHER" id="PTHR43229">
    <property type="entry name" value="NODULATION PROTEIN J"/>
    <property type="match status" value="1"/>
</dbReference>
<dbReference type="PANTHER" id="PTHR43229:SF2">
    <property type="entry name" value="NODULATION PROTEIN J"/>
    <property type="match status" value="1"/>
</dbReference>
<dbReference type="InterPro" id="IPR051784">
    <property type="entry name" value="Nod_factor_ABC_transporter"/>
</dbReference>
<accession>A0ABS0NII7</accession>
<keyword evidence="6" id="KW-0813">Transport</keyword>
<dbReference type="Proteomes" id="UP000807371">
    <property type="component" value="Unassembled WGS sequence"/>
</dbReference>
<evidence type="ECO:0000256" key="2">
    <source>
        <dbReference type="ARBA" id="ARBA00022692"/>
    </source>
</evidence>
<feature type="domain" description="ABC transmembrane type-2" evidence="7">
    <location>
        <begin position="26"/>
        <end position="261"/>
    </location>
</feature>
<keyword evidence="9" id="KW-1185">Reference proteome</keyword>
<dbReference type="PROSITE" id="PS51012">
    <property type="entry name" value="ABC_TM2"/>
    <property type="match status" value="1"/>
</dbReference>
<keyword evidence="5" id="KW-0046">Antibiotic resistance</keyword>
<evidence type="ECO:0000256" key="1">
    <source>
        <dbReference type="ARBA" id="ARBA00004141"/>
    </source>
</evidence>
<organism evidence="8 9">
    <name type="scientific">Streptomyces pactum</name>
    <dbReference type="NCBI Taxonomy" id="68249"/>
    <lineage>
        <taxon>Bacteria</taxon>
        <taxon>Bacillati</taxon>
        <taxon>Actinomycetota</taxon>
        <taxon>Actinomycetes</taxon>
        <taxon>Kitasatosporales</taxon>
        <taxon>Streptomycetaceae</taxon>
        <taxon>Streptomyces</taxon>
    </lineage>
</organism>
<comment type="similarity">
    <text evidence="6">Belongs to the ABC-2 integral membrane protein family.</text>
</comment>
<dbReference type="PRINTS" id="PR00164">
    <property type="entry name" value="ABC2TRNSPORT"/>
</dbReference>
<dbReference type="InterPro" id="IPR047817">
    <property type="entry name" value="ABC2_TM_bact-type"/>
</dbReference>
<evidence type="ECO:0000256" key="5">
    <source>
        <dbReference type="ARBA" id="ARBA00023251"/>
    </source>
</evidence>
<name>A0ABS0NII7_9ACTN</name>
<feature type="transmembrane region" description="Helical" evidence="6">
    <location>
        <begin position="236"/>
        <end position="258"/>
    </location>
</feature>
<feature type="transmembrane region" description="Helical" evidence="6">
    <location>
        <begin position="112"/>
        <end position="133"/>
    </location>
</feature>
<keyword evidence="4 6" id="KW-0472">Membrane</keyword>
<keyword evidence="6" id="KW-1003">Cell membrane</keyword>
<reference evidence="8 9" key="1">
    <citation type="submission" date="2020-09" db="EMBL/GenBank/DDBJ databases">
        <title>Biosynthesis of the nuclear factor of activated T cells inhibitor NFAT-133 and its congeners in Streptomyces pactum.</title>
        <authorList>
            <person name="Zhou W."/>
            <person name="Posri P."/>
            <person name="Abugrain M.E."/>
            <person name="Weisberg A.J."/>
            <person name="Chang J.H."/>
            <person name="Mahmud T."/>
        </authorList>
    </citation>
    <scope>NUCLEOTIDE SEQUENCE [LARGE SCALE GENOMIC DNA]</scope>
    <source>
        <strain evidence="8 9">ATCC 27456</strain>
    </source>
</reference>
<feature type="transmembrane region" description="Helical" evidence="6">
    <location>
        <begin position="60"/>
        <end position="82"/>
    </location>
</feature>
<keyword evidence="3 6" id="KW-1133">Transmembrane helix</keyword>
<keyword evidence="2 6" id="KW-0812">Transmembrane</keyword>
<dbReference type="EMBL" id="JACYXC010000001">
    <property type="protein sequence ID" value="MBH5334909.1"/>
    <property type="molecule type" value="Genomic_DNA"/>
</dbReference>
<evidence type="ECO:0000313" key="9">
    <source>
        <dbReference type="Proteomes" id="UP000807371"/>
    </source>
</evidence>
<comment type="subcellular location">
    <subcellularLocation>
        <location evidence="6">Cell membrane</location>
        <topology evidence="6">Multi-pass membrane protein</topology>
    </subcellularLocation>
    <subcellularLocation>
        <location evidence="1">Membrane</location>
        <topology evidence="1">Multi-pass membrane protein</topology>
    </subcellularLocation>
</comment>
<dbReference type="RefSeq" id="WP_197988539.1">
    <property type="nucleotide sequence ID" value="NZ_JACYXC010000001.1"/>
</dbReference>
<evidence type="ECO:0000259" key="7">
    <source>
        <dbReference type="PROSITE" id="PS51012"/>
    </source>
</evidence>